<evidence type="ECO:0000256" key="1">
    <source>
        <dbReference type="PIRSR" id="PIRSR014972-1"/>
    </source>
</evidence>
<feature type="active site" evidence="1">
    <location>
        <position position="69"/>
    </location>
</feature>
<evidence type="ECO:0000313" key="4">
    <source>
        <dbReference type="EMBL" id="SEH61399.1"/>
    </source>
</evidence>
<dbReference type="EMBL" id="FNWV01000005">
    <property type="protein sequence ID" value="SEH61399.1"/>
    <property type="molecule type" value="Genomic_DNA"/>
</dbReference>
<feature type="active site" evidence="1">
    <location>
        <position position="43"/>
    </location>
</feature>
<evidence type="ECO:0000313" key="5">
    <source>
        <dbReference type="Proteomes" id="UP000183190"/>
    </source>
</evidence>
<name>A0A1H6JQ14_RUMFL</name>
<dbReference type="PIRSF" id="PIRSF014972">
    <property type="entry name" value="FlK"/>
    <property type="match status" value="1"/>
</dbReference>
<dbReference type="PANTHER" id="PTHR36934:SF1">
    <property type="entry name" value="THIOESTERASE DOMAIN-CONTAINING PROTEIN"/>
    <property type="match status" value="1"/>
</dbReference>
<dbReference type="InterPro" id="IPR025540">
    <property type="entry name" value="FlK"/>
</dbReference>
<dbReference type="PANTHER" id="PTHR36934">
    <property type="entry name" value="BLR0278 PROTEIN"/>
    <property type="match status" value="1"/>
</dbReference>
<dbReference type="Gene3D" id="3.10.129.10">
    <property type="entry name" value="Hotdog Thioesterase"/>
    <property type="match status" value="1"/>
</dbReference>
<evidence type="ECO:0000256" key="2">
    <source>
        <dbReference type="PIRSR" id="PIRSR014972-2"/>
    </source>
</evidence>
<protein>
    <submittedName>
        <fullName evidence="4">Predicted thioesterase</fullName>
    </submittedName>
</protein>
<dbReference type="AlphaFoldDB" id="A0A1H6JQ14"/>
<proteinExistence type="predicted"/>
<dbReference type="SUPFAM" id="SSF54637">
    <property type="entry name" value="Thioesterase/thiol ester dehydrase-isomerase"/>
    <property type="match status" value="1"/>
</dbReference>
<dbReference type="InterPro" id="IPR054485">
    <property type="entry name" value="FlK-like_dom"/>
</dbReference>
<feature type="domain" description="Fluoroacetyl-CoA-specific thioesterase-like" evidence="3">
    <location>
        <begin position="16"/>
        <end position="117"/>
    </location>
</feature>
<dbReference type="Proteomes" id="UP000183190">
    <property type="component" value="Unassembled WGS sequence"/>
</dbReference>
<feature type="active site" evidence="1">
    <location>
        <position position="35"/>
    </location>
</feature>
<gene>
    <name evidence="4" type="ORF">SAMN02910265_01740</name>
</gene>
<evidence type="ECO:0000259" key="3">
    <source>
        <dbReference type="Pfam" id="PF22636"/>
    </source>
</evidence>
<sequence length="129" mass="13904">MKELTKGITGTSELTVSEKELAVNVGSGSLEVLATPVMVMLMEKAACTCISDFLEGDETTVGTEMNVKHISATPKNMKVCAEAELIEINGRELIFSVKAYDEAGDIGEGIHKRFLVYGEKFTAKANSKI</sequence>
<dbReference type="Pfam" id="PF22636">
    <property type="entry name" value="FlK"/>
    <property type="match status" value="1"/>
</dbReference>
<dbReference type="RefSeq" id="WP_074716479.1">
    <property type="nucleotide sequence ID" value="NZ_FNWV01000005.1"/>
</dbReference>
<feature type="binding site" evidence="2">
    <location>
        <position position="62"/>
    </location>
    <ligand>
        <name>CoA</name>
        <dbReference type="ChEBI" id="CHEBI:57287"/>
    </ligand>
</feature>
<feature type="binding site" evidence="2">
    <location>
        <position position="62"/>
    </location>
    <ligand>
        <name>substrate</name>
    </ligand>
</feature>
<organism evidence="4 5">
    <name type="scientific">Ruminococcus flavefaciens</name>
    <dbReference type="NCBI Taxonomy" id="1265"/>
    <lineage>
        <taxon>Bacteria</taxon>
        <taxon>Bacillati</taxon>
        <taxon>Bacillota</taxon>
        <taxon>Clostridia</taxon>
        <taxon>Eubacteriales</taxon>
        <taxon>Oscillospiraceae</taxon>
        <taxon>Ruminococcus</taxon>
    </lineage>
</organism>
<reference evidence="4 5" key="1">
    <citation type="submission" date="2016-10" db="EMBL/GenBank/DDBJ databases">
        <authorList>
            <person name="de Groot N.N."/>
        </authorList>
    </citation>
    <scope>NUCLEOTIDE SEQUENCE [LARGE SCALE GENOMIC DNA]</scope>
    <source>
        <strain evidence="4 5">YAD2003</strain>
    </source>
</reference>
<dbReference type="OrthoDB" id="6902891at2"/>
<dbReference type="InterPro" id="IPR029069">
    <property type="entry name" value="HotDog_dom_sf"/>
</dbReference>
<feature type="binding site" evidence="2">
    <location>
        <position position="113"/>
    </location>
    <ligand>
        <name>substrate</name>
    </ligand>
</feature>
<accession>A0A1H6JQ14</accession>